<dbReference type="InterPro" id="IPR053786">
    <property type="entry name" value="LEPRxLL_CS"/>
</dbReference>
<dbReference type="Pfam" id="PF14252">
    <property type="entry name" value="DUF4347"/>
    <property type="match status" value="1"/>
</dbReference>
<dbReference type="NCBIfam" id="NF012209">
    <property type="entry name" value="LEPR-8K"/>
    <property type="match status" value="1"/>
</dbReference>
<keyword evidence="5" id="KW-1185">Reference proteome</keyword>
<dbReference type="RefSeq" id="WP_250929397.1">
    <property type="nucleotide sequence ID" value="NZ_JAMQBK010000037.1"/>
</dbReference>
<dbReference type="Pfam" id="PF17803">
    <property type="entry name" value="Cadherin_4"/>
    <property type="match status" value="1"/>
</dbReference>
<dbReference type="SUPFAM" id="SSF49899">
    <property type="entry name" value="Concanavalin A-like lectins/glucanases"/>
    <property type="match status" value="3"/>
</dbReference>
<dbReference type="Gene3D" id="2.60.40.60">
    <property type="entry name" value="Cadherins"/>
    <property type="match status" value="1"/>
</dbReference>
<dbReference type="Pfam" id="PF17963">
    <property type="entry name" value="Big_9"/>
    <property type="match status" value="2"/>
</dbReference>
<accession>A0ABT0U4H1</accession>
<dbReference type="InterPro" id="IPR025592">
    <property type="entry name" value="DUF4347"/>
</dbReference>
<dbReference type="Proteomes" id="UP001202961">
    <property type="component" value="Unassembled WGS sequence"/>
</dbReference>
<dbReference type="EMBL" id="JAMQBK010000037">
    <property type="protein sequence ID" value="MCM2371762.1"/>
    <property type="molecule type" value="Genomic_DNA"/>
</dbReference>
<feature type="non-terminal residue" evidence="4">
    <location>
        <position position="2612"/>
    </location>
</feature>
<evidence type="ECO:0000256" key="2">
    <source>
        <dbReference type="ARBA" id="ARBA00023157"/>
    </source>
</evidence>
<dbReference type="NCBIfam" id="TIGR01965">
    <property type="entry name" value="VCBS_repeat"/>
    <property type="match status" value="3"/>
</dbReference>
<dbReference type="Gene3D" id="2.60.40.3010">
    <property type="match status" value="1"/>
</dbReference>
<dbReference type="PANTHER" id="PTHR46130:SF3">
    <property type="entry name" value="CHROMOSOME UNDETERMINED SCAFFOLD_33, WHOLE GENOME SHOTGUN SEQUENCE"/>
    <property type="match status" value="1"/>
</dbReference>
<evidence type="ECO:0000259" key="3">
    <source>
        <dbReference type="PROSITE" id="PS50268"/>
    </source>
</evidence>
<dbReference type="NCBIfam" id="NF033679">
    <property type="entry name" value="DNRLRE_dom"/>
    <property type="match status" value="1"/>
</dbReference>
<reference evidence="4 5" key="1">
    <citation type="journal article" date="2022" name="Syst. Appl. Microbiol.">
        <title>Rhodopirellula aestuarii sp. nov., a novel member of the genus Rhodopirellula isolated from brackish sediments collected in the Tagus River estuary, Portugal.</title>
        <authorList>
            <person name="Vitorino I.R."/>
            <person name="Klimek D."/>
            <person name="Calusinska M."/>
            <person name="Lobo-da-Cunha A."/>
            <person name="Vasconcelos V."/>
            <person name="Lage O.M."/>
        </authorList>
    </citation>
    <scope>NUCLEOTIDE SEQUENCE [LARGE SCALE GENOMIC DNA]</scope>
    <source>
        <strain evidence="4 5">ICT_H3.1</strain>
    </source>
</reference>
<dbReference type="PROSITE" id="PS50268">
    <property type="entry name" value="CADHERIN_2"/>
    <property type="match status" value="2"/>
</dbReference>
<dbReference type="InterPro" id="IPR013320">
    <property type="entry name" value="ConA-like_dom_sf"/>
</dbReference>
<dbReference type="NCBIfam" id="NF012211">
    <property type="entry name" value="tand_rpt_95"/>
    <property type="match status" value="2"/>
</dbReference>
<comment type="caution">
    <text evidence="4">The sequence shown here is derived from an EMBL/GenBank/DDBJ whole genome shotgun (WGS) entry which is preliminary data.</text>
</comment>
<dbReference type="Pfam" id="PF22352">
    <property type="entry name" value="K319L-like_PKD"/>
    <property type="match status" value="1"/>
</dbReference>
<dbReference type="InterPro" id="IPR006558">
    <property type="entry name" value="LamG-like"/>
</dbReference>
<keyword evidence="2" id="KW-1015">Disulfide bond</keyword>
<gene>
    <name evidence="4" type="ORF">NB063_14210</name>
</gene>
<evidence type="ECO:0000313" key="4">
    <source>
        <dbReference type="EMBL" id="MCM2371762.1"/>
    </source>
</evidence>
<evidence type="ECO:0000256" key="1">
    <source>
        <dbReference type="ARBA" id="ARBA00022729"/>
    </source>
</evidence>
<dbReference type="SMART" id="SM00710">
    <property type="entry name" value="PbH1"/>
    <property type="match status" value="9"/>
</dbReference>
<dbReference type="Gene3D" id="2.60.40.3440">
    <property type="match status" value="1"/>
</dbReference>
<sequence>MTKRNFHFFRLEDRVLLSGEGIDPALEMIPDGDTVADLQSDVDALQLDIDAIEAALMAAAGETVPNDTNALNADSDDVGAGADNADFIDPAIGPEALDPARPIEVIFIDAGVEDSESLIAGLRDSGDEGTQWVLVRLDSDSNGIEQITATLSSLSSVDAIHLLSHGDGQGVQLGNVKLDQETSLEHAGDIASWGHALDSDADLLIYGCDLASTTEGQDLIEMLALVCNCDVAASDDATGHADLGGDWDLEYRIGEINTEVFVGAYGQKQWNHLLATTTIDIQNGVNGYTGTHDTELRQQSANSNYGNSSSIAIDLDNSGANSESQGLIRFNNIFGTGGTQIPYGVQIVSASLTVQTTGSTSGTISLYQMLTNWDESTATWNSLSSGLSANGTEMASIADASLTNLSSGATTFTNLKSSVQAWASGAANYGWGILTNSSDGWDMNSSEGATTPKLSVQYIQPGTQASTAHSVTVTTANDTWDGDTTSIDALLANKGADGLISLREAIMAANNTQNDGGTADQINFAISGTGVHTINLGSSLTITDAVTIDATSDDSFAANGNRPAIILDGNNSFSGDGVVLTNSADGSTIRGFGIRDFSGDGIEIQAGSDGNTIVGNYIGRLTATGSDAGASEANTANGILVYGSNTIIGGTSAGDGNVISGNAVDGIRIDGTASGTIVQGNYIGTNGTGTAAIGNGDDGVSVMASTSNNTIGGSTAEARNIISGSGATAIYIEGSGTVVKGNYLGTDVTGTVDLGNTKVSTGEGTIRILNANGATIGGTDAETDGNIIAFGGGDGILLQGSSTGIAILGNSIHSHAGLGIDLGDNGVTTNDGQFDDTPDQDSGANNLQNFPVLSSITAGPTPAVFGSLKSTPSRTFRIEFFANSSGDGSGYGEGKRFIDSIDVTTNATGDAAIGHYLDGFIATGETVSATATDLTTNDTSEFAANITATNNAPVLNSGQTPVLTAQSEDSGPPSGTVGSLISSLVDFASPSGQVDNVTDSNPGAALGIAITAANTTNGIWYYSTDGGSNWNALGSVSNTNARLLAADPDTRIYFQANANYNGTVTNAITFRAWDQSTNSNGDLASTSSNGGSTGFSTATDTANLVVTAVNDAPVLSSGAPAAVNVSEDSANSSAVSLGMSSLSYGPGGGSDESGQTLTYTITNIPSHITLWKADGTTQVNNNATLTLSELQGLKYKTVANAFGSGNLTWTVQDDGGTTNGGNDTLAQSLAITVNAVDDAPVAVDDSYSVDENGTLVVGPSTDNLANHWEFDEGGSNQTTADSGALGNNATLGADAAANTDDPAWTSGHIGSGALSFDGSSDYVATSSTVLKTATSFTLSTWFQTDKTSGQQHILWQGYSSGNGYGSGPGTAAQSEMGLTIGTWDQPNKLVFFMGYDVPTNGADPIYIVSNSDFTDTTQFHNVAVIVTDLGGGTYQASLYVDGVLEGTDTGTENDRSAWGSLQIGKPGANTRYFDGQIDDVRIYDTALSEAEVQNIAHSGVLQNDTDVDSNVLSVNTSLVTGPSNGTLNINADGSFSYTPDTDFSGTDTFTYRTNDGTQDSNVATVTITVNANNDAPVTGASGGTTAYTENADVTVIDSALTITDADLGDFDGGSLSVTISANGSANDRLSIVPGGNITMTGTDVYHSGVLVGSVSGGLGTSPLVISFNANSSPGIAEEVGRQVGYFNVSDAPSTTARTVDFVVTDGDGGTSNTAQKQVSVAAVADAPIAVDDHHGLSFDGVDDYVDAGSDASLEFTGTSMTMEAWVNPAAYNATSGSIVLNREGEYELGISDTGTLRWGITNSDPGWAWHDTGYVIPLNTWSHLAVSYDNGVVSTYVNGTSVDVYHGSGNIGDAHPDKDNFLIGSRLNNPAGQYFNGQIDDVRLWSTARSQTEIQDYLDTTLTGAETGLAGYWNFNEGSGTTANDLSGNANLATLTGGPTWTGFSTDQDTPLNIGASSGAISNDVDGEDDPLTVTEVEGSVGGVGNQVVLGSGALVTVNANGSFDYDPNGSFDYLDAGETGTDTFTYTVSDGNGGTDTATVSITITGIDDAPIIVADSDFDDSGNQVIDFQGDDDTILLSGLAVNTAAGTDVTVEFWMNWDGVDSVMPFGFGSYDLWINGGHFGFNTAAGDLYGISSAGLETGWHHVAAVFHNGSVVGSRLIIDGVEQVMTQRIGTPNDAAAYATSNAQISGWPLNTTYKFDGQIDQVRIWNGDRSESQVRADMHQELSGPQTGLVAAYSFTGATTAAGGVIDDSGNGNHGTMSGMTGANVIAGSGFANLGDQTVNEDDVVTLEVSAFDPENTALTYTWTQTSGTAVTLSDVNAEKPTFTAPAQPTDQQLVFTVDASDGTNTTTETVTITVTAINDAPVFSGLDATPTYTEDGPTVVLDADASVFDDELNALDNYSGSSIYLYRDTAVTAEDIWGFNDGNGITLSGSSLLKNGQVIATFDITTTPGLLQLTFTDVNGETPTQSDVNSVIRQLTYENTSDTPPASINVRWYFGDGNTGAQGAGGGLFGTALTTVNITATNDAPVIGSNGGGPTAAIGINEGTTAVTTVTSTDVDSTAATYTISGVDAGLFSIGGTSGILTFTAAPDYEAPLDFDGDNVYEVTV</sequence>
<dbReference type="InterPro" id="IPR043543">
    <property type="entry name" value="PAPPA/PAPPA2"/>
</dbReference>
<dbReference type="PANTHER" id="PTHR46130">
    <property type="entry name" value="LAMGL DOMAIN-CONTAINING PROTEIN"/>
    <property type="match status" value="1"/>
</dbReference>
<dbReference type="Pfam" id="PF13385">
    <property type="entry name" value="Laminin_G_3"/>
    <property type="match status" value="3"/>
</dbReference>
<feature type="domain" description="Cadherin" evidence="3">
    <location>
        <begin position="2282"/>
        <end position="2370"/>
    </location>
</feature>
<dbReference type="SMART" id="SM00560">
    <property type="entry name" value="LamGL"/>
    <property type="match status" value="2"/>
</dbReference>
<protein>
    <submittedName>
        <fullName evidence="4">DUF4347 domain-containing protein</fullName>
    </submittedName>
</protein>
<keyword evidence="1" id="KW-0732">Signal</keyword>
<dbReference type="InterPro" id="IPR040853">
    <property type="entry name" value="RapA2_cadherin-like"/>
</dbReference>
<dbReference type="InterPro" id="IPR002126">
    <property type="entry name" value="Cadherin-like_dom"/>
</dbReference>
<name>A0ABT0U4H1_9BACT</name>
<organism evidence="4 5">
    <name type="scientific">Aporhodopirellula aestuarii</name>
    <dbReference type="NCBI Taxonomy" id="2950107"/>
    <lineage>
        <taxon>Bacteria</taxon>
        <taxon>Pseudomonadati</taxon>
        <taxon>Planctomycetota</taxon>
        <taxon>Planctomycetia</taxon>
        <taxon>Pirellulales</taxon>
        <taxon>Pirellulaceae</taxon>
        <taxon>Aporhodopirellula</taxon>
    </lineage>
</organism>
<dbReference type="InterPro" id="IPR006626">
    <property type="entry name" value="PbH1"/>
</dbReference>
<evidence type="ECO:0000313" key="5">
    <source>
        <dbReference type="Proteomes" id="UP001202961"/>
    </source>
</evidence>
<dbReference type="InterPro" id="IPR010221">
    <property type="entry name" value="VCBS_dom"/>
</dbReference>
<feature type="domain" description="Cadherin" evidence="3">
    <location>
        <begin position="2552"/>
        <end position="2612"/>
    </location>
</feature>
<dbReference type="Gene3D" id="2.60.120.200">
    <property type="match status" value="3"/>
</dbReference>
<proteinExistence type="predicted"/>